<name>A0A8J8TAD7_HALGN</name>
<sequence>MLQKSQSYLVVSFCLFAIFNQLIQRAEASNCYQTYPLIMNSADWDSRFTSMDMDQSQNIAAGGLLSSNNWNSQKVFFTYIERVTSAAKWTKQISSFEEVHTVTLNAGTNDKVAALIHKYDGSKQPYDWAIITLMVSDGTVG</sequence>
<organism evidence="2 3">
    <name type="scientific">Halteria grandinella</name>
    <dbReference type="NCBI Taxonomy" id="5974"/>
    <lineage>
        <taxon>Eukaryota</taxon>
        <taxon>Sar</taxon>
        <taxon>Alveolata</taxon>
        <taxon>Ciliophora</taxon>
        <taxon>Intramacronucleata</taxon>
        <taxon>Spirotrichea</taxon>
        <taxon>Stichotrichia</taxon>
        <taxon>Sporadotrichida</taxon>
        <taxon>Halteriidae</taxon>
        <taxon>Halteria</taxon>
    </lineage>
</organism>
<reference evidence="2" key="1">
    <citation type="submission" date="2019-06" db="EMBL/GenBank/DDBJ databases">
        <authorList>
            <person name="Zheng W."/>
        </authorList>
    </citation>
    <scope>NUCLEOTIDE SEQUENCE</scope>
    <source>
        <strain evidence="2">QDHG01</strain>
    </source>
</reference>
<evidence type="ECO:0000313" key="3">
    <source>
        <dbReference type="Proteomes" id="UP000785679"/>
    </source>
</evidence>
<dbReference type="Proteomes" id="UP000785679">
    <property type="component" value="Unassembled WGS sequence"/>
</dbReference>
<accession>A0A8J8TAD7</accession>
<gene>
    <name evidence="2" type="ORF">FGO68_gene15205</name>
</gene>
<evidence type="ECO:0000313" key="2">
    <source>
        <dbReference type="EMBL" id="TNV87306.1"/>
    </source>
</evidence>
<keyword evidence="3" id="KW-1185">Reference proteome</keyword>
<keyword evidence="1" id="KW-0732">Signal</keyword>
<evidence type="ECO:0000256" key="1">
    <source>
        <dbReference type="SAM" id="SignalP"/>
    </source>
</evidence>
<feature type="signal peptide" evidence="1">
    <location>
        <begin position="1"/>
        <end position="28"/>
    </location>
</feature>
<comment type="caution">
    <text evidence="2">The sequence shown here is derived from an EMBL/GenBank/DDBJ whole genome shotgun (WGS) entry which is preliminary data.</text>
</comment>
<proteinExistence type="predicted"/>
<feature type="chain" id="PRO_5035326835" evidence="1">
    <location>
        <begin position="29"/>
        <end position="141"/>
    </location>
</feature>
<protein>
    <submittedName>
        <fullName evidence="2">Uncharacterized protein</fullName>
    </submittedName>
</protein>
<dbReference type="EMBL" id="RRYP01000511">
    <property type="protein sequence ID" value="TNV87306.1"/>
    <property type="molecule type" value="Genomic_DNA"/>
</dbReference>
<dbReference type="AlphaFoldDB" id="A0A8J8TAD7"/>